<protein>
    <submittedName>
        <fullName evidence="6">LysR family transcriptional regulator</fullName>
    </submittedName>
</protein>
<dbReference type="SUPFAM" id="SSF53850">
    <property type="entry name" value="Periplasmic binding protein-like II"/>
    <property type="match status" value="1"/>
</dbReference>
<evidence type="ECO:0000256" key="3">
    <source>
        <dbReference type="ARBA" id="ARBA00023125"/>
    </source>
</evidence>
<evidence type="ECO:0000259" key="5">
    <source>
        <dbReference type="PROSITE" id="PS50931"/>
    </source>
</evidence>
<dbReference type="InterPro" id="IPR005119">
    <property type="entry name" value="LysR_subst-bd"/>
</dbReference>
<dbReference type="AlphaFoldDB" id="A0A430KUC2"/>
<keyword evidence="7" id="KW-1185">Reference proteome</keyword>
<gene>
    <name evidence="6" type="ORF">EH243_02540</name>
</gene>
<accession>A0A430KUC2</accession>
<dbReference type="EMBL" id="RQXW01000002">
    <property type="protein sequence ID" value="RTE67109.1"/>
    <property type="molecule type" value="Genomic_DNA"/>
</dbReference>
<dbReference type="Gene3D" id="1.10.10.10">
    <property type="entry name" value="Winged helix-like DNA-binding domain superfamily/Winged helix DNA-binding domain"/>
    <property type="match status" value="1"/>
</dbReference>
<dbReference type="GO" id="GO:0003700">
    <property type="term" value="F:DNA-binding transcription factor activity"/>
    <property type="evidence" value="ECO:0007669"/>
    <property type="project" value="InterPro"/>
</dbReference>
<dbReference type="InterPro" id="IPR000847">
    <property type="entry name" value="LysR_HTH_N"/>
</dbReference>
<reference evidence="6 7" key="1">
    <citation type="submission" date="2018-11" db="EMBL/GenBank/DDBJ databases">
        <title>The draft genome sequence of Amphritea opalescens ANRC-JH13T.</title>
        <authorList>
            <person name="Fang Z."/>
            <person name="Zhang Y."/>
            <person name="Han X."/>
        </authorList>
    </citation>
    <scope>NUCLEOTIDE SEQUENCE [LARGE SCALE GENOMIC DNA]</scope>
    <source>
        <strain evidence="6 7">ANRC-JH13</strain>
    </source>
</reference>
<comment type="caution">
    <text evidence="6">The sequence shown here is derived from an EMBL/GenBank/DDBJ whole genome shotgun (WGS) entry which is preliminary data.</text>
</comment>
<dbReference type="InterPro" id="IPR050950">
    <property type="entry name" value="HTH-type_LysR_regulators"/>
</dbReference>
<evidence type="ECO:0000256" key="1">
    <source>
        <dbReference type="ARBA" id="ARBA00009437"/>
    </source>
</evidence>
<dbReference type="Pfam" id="PF00126">
    <property type="entry name" value="HTH_1"/>
    <property type="match status" value="1"/>
</dbReference>
<comment type="similarity">
    <text evidence="1">Belongs to the LysR transcriptional regulatory family.</text>
</comment>
<keyword evidence="4" id="KW-0804">Transcription</keyword>
<dbReference type="PROSITE" id="PS50931">
    <property type="entry name" value="HTH_LYSR"/>
    <property type="match status" value="1"/>
</dbReference>
<dbReference type="PANTHER" id="PTHR30419">
    <property type="entry name" value="HTH-TYPE TRANSCRIPTIONAL REGULATOR YBHD"/>
    <property type="match status" value="1"/>
</dbReference>
<dbReference type="GO" id="GO:0005829">
    <property type="term" value="C:cytosol"/>
    <property type="evidence" value="ECO:0007669"/>
    <property type="project" value="TreeGrafter"/>
</dbReference>
<sequence length="316" mass="35661">MNIKQLQYFLKVAEMKSIAAAARQLDIAQPALSLQISKLEHEVQSQLFSRGIKGVQLTESGLLFEKHVQMVVGQLNRAISDISELEGSPKGKLVIVMNQAGVNLLAMPVSQVIESAFPNVELDLRMGLSYQVVEQLASGEADLAITYEEGADNKSISRELLIREDLYFTTQLNDQNRDLDTIRFKDLVDYEIVTTSEKESLGRKIREYEKREGIELKKKMPYGQLLTSLRFVCEGHCHMILPSSAFFHLEQAGQLKALKIIEPEMTRNVYLAINHERPVRNITLKVIELIKACAYQEHLMGNWRGEMNKATVGKAG</sequence>
<keyword evidence="2" id="KW-0805">Transcription regulation</keyword>
<dbReference type="Proteomes" id="UP000283087">
    <property type="component" value="Unassembled WGS sequence"/>
</dbReference>
<dbReference type="PRINTS" id="PR00039">
    <property type="entry name" value="HTHLYSR"/>
</dbReference>
<dbReference type="RefSeq" id="WP_126157077.1">
    <property type="nucleotide sequence ID" value="NZ_RQXW01000002.1"/>
</dbReference>
<dbReference type="GO" id="GO:0003677">
    <property type="term" value="F:DNA binding"/>
    <property type="evidence" value="ECO:0007669"/>
    <property type="project" value="UniProtKB-KW"/>
</dbReference>
<evidence type="ECO:0000256" key="2">
    <source>
        <dbReference type="ARBA" id="ARBA00023015"/>
    </source>
</evidence>
<evidence type="ECO:0000313" key="6">
    <source>
        <dbReference type="EMBL" id="RTE67109.1"/>
    </source>
</evidence>
<dbReference type="InterPro" id="IPR036390">
    <property type="entry name" value="WH_DNA-bd_sf"/>
</dbReference>
<keyword evidence="3" id="KW-0238">DNA-binding</keyword>
<dbReference type="OrthoDB" id="8850588at2"/>
<feature type="domain" description="HTH lysR-type" evidence="5">
    <location>
        <begin position="1"/>
        <end position="58"/>
    </location>
</feature>
<dbReference type="InterPro" id="IPR036388">
    <property type="entry name" value="WH-like_DNA-bd_sf"/>
</dbReference>
<proteinExistence type="inferred from homology"/>
<evidence type="ECO:0000256" key="4">
    <source>
        <dbReference type="ARBA" id="ARBA00023163"/>
    </source>
</evidence>
<dbReference type="SUPFAM" id="SSF46785">
    <property type="entry name" value="Winged helix' DNA-binding domain"/>
    <property type="match status" value="1"/>
</dbReference>
<organism evidence="6 7">
    <name type="scientific">Amphritea opalescens</name>
    <dbReference type="NCBI Taxonomy" id="2490544"/>
    <lineage>
        <taxon>Bacteria</taxon>
        <taxon>Pseudomonadati</taxon>
        <taxon>Pseudomonadota</taxon>
        <taxon>Gammaproteobacteria</taxon>
        <taxon>Oceanospirillales</taxon>
        <taxon>Oceanospirillaceae</taxon>
        <taxon>Amphritea</taxon>
    </lineage>
</organism>
<dbReference type="FunFam" id="1.10.10.10:FF:000001">
    <property type="entry name" value="LysR family transcriptional regulator"/>
    <property type="match status" value="1"/>
</dbReference>
<name>A0A430KUC2_9GAMM</name>
<dbReference type="Gene3D" id="3.40.190.290">
    <property type="match status" value="1"/>
</dbReference>
<dbReference type="Pfam" id="PF03466">
    <property type="entry name" value="LysR_substrate"/>
    <property type="match status" value="1"/>
</dbReference>
<evidence type="ECO:0000313" key="7">
    <source>
        <dbReference type="Proteomes" id="UP000283087"/>
    </source>
</evidence>